<dbReference type="InterPro" id="IPR003593">
    <property type="entry name" value="AAA+_ATPase"/>
</dbReference>
<reference evidence="5 6" key="1">
    <citation type="submission" date="2019-01" db="EMBL/GenBank/DDBJ databases">
        <title>Draft genome sequences of the type strains of six Macrococcus species.</title>
        <authorList>
            <person name="Mazhar S."/>
            <person name="Altermann E."/>
            <person name="Hill C."/>
            <person name="Mcauliffe O."/>
        </authorList>
    </citation>
    <scope>NUCLEOTIDE SEQUENCE [LARGE SCALE GENOMIC DNA]</scope>
    <source>
        <strain evidence="5 6">CCM4811</strain>
    </source>
</reference>
<dbReference type="InterPro" id="IPR017871">
    <property type="entry name" value="ABC_transporter-like_CS"/>
</dbReference>
<dbReference type="Proteomes" id="UP000295310">
    <property type="component" value="Unassembled WGS sequence"/>
</dbReference>
<proteinExistence type="predicted"/>
<keyword evidence="2" id="KW-0547">Nucleotide-binding</keyword>
<dbReference type="GO" id="GO:0005524">
    <property type="term" value="F:ATP binding"/>
    <property type="evidence" value="ECO:0007669"/>
    <property type="project" value="UniProtKB-KW"/>
</dbReference>
<dbReference type="EMBL" id="SCWA01000001">
    <property type="protein sequence ID" value="TDL98877.1"/>
    <property type="molecule type" value="Genomic_DNA"/>
</dbReference>
<dbReference type="PANTHER" id="PTHR43423:SF1">
    <property type="entry name" value="ABC TRANSPORTER I FAMILY MEMBER 17"/>
    <property type="match status" value="1"/>
</dbReference>
<dbReference type="GO" id="GO:0035435">
    <property type="term" value="P:phosphate ion transmembrane transport"/>
    <property type="evidence" value="ECO:0007669"/>
    <property type="project" value="InterPro"/>
</dbReference>
<name>A0A4R6BG55_9STAP</name>
<dbReference type="InterPro" id="IPR003439">
    <property type="entry name" value="ABC_transporter-like_ATP-bd"/>
</dbReference>
<keyword evidence="3 5" id="KW-0067">ATP-binding</keyword>
<dbReference type="GO" id="GO:0016020">
    <property type="term" value="C:membrane"/>
    <property type="evidence" value="ECO:0007669"/>
    <property type="project" value="InterPro"/>
</dbReference>
<dbReference type="OrthoDB" id="9785080at2"/>
<evidence type="ECO:0000256" key="3">
    <source>
        <dbReference type="ARBA" id="ARBA00022840"/>
    </source>
</evidence>
<dbReference type="CDD" id="cd03260">
    <property type="entry name" value="ABC_PstB_phosphate_transporter"/>
    <property type="match status" value="1"/>
</dbReference>
<evidence type="ECO:0000256" key="2">
    <source>
        <dbReference type="ARBA" id="ARBA00022741"/>
    </source>
</evidence>
<dbReference type="AlphaFoldDB" id="A0A4R6BG55"/>
<dbReference type="SUPFAM" id="SSF52540">
    <property type="entry name" value="P-loop containing nucleoside triphosphate hydrolases"/>
    <property type="match status" value="1"/>
</dbReference>
<dbReference type="InterPro" id="IPR027417">
    <property type="entry name" value="P-loop_NTPase"/>
</dbReference>
<dbReference type="RefSeq" id="WP_133430772.1">
    <property type="nucleotide sequence ID" value="NZ_SCWA01000001.1"/>
</dbReference>
<dbReference type="Pfam" id="PF00005">
    <property type="entry name" value="ABC_tran"/>
    <property type="match status" value="1"/>
</dbReference>
<protein>
    <submittedName>
        <fullName evidence="5">Phosphate ABC transporter ATP-binding protein</fullName>
    </submittedName>
</protein>
<gene>
    <name evidence="5" type="ORF">ERX27_00075</name>
</gene>
<dbReference type="InterPro" id="IPR005670">
    <property type="entry name" value="PstB-like"/>
</dbReference>
<dbReference type="GO" id="GO:0005315">
    <property type="term" value="F:phosphate transmembrane transporter activity"/>
    <property type="evidence" value="ECO:0007669"/>
    <property type="project" value="InterPro"/>
</dbReference>
<dbReference type="SMART" id="SM00382">
    <property type="entry name" value="AAA"/>
    <property type="match status" value="1"/>
</dbReference>
<comment type="caution">
    <text evidence="5">The sequence shown here is derived from an EMBL/GenBank/DDBJ whole genome shotgun (WGS) entry which is preliminary data.</text>
</comment>
<dbReference type="PROSITE" id="PS50893">
    <property type="entry name" value="ABC_TRANSPORTER_2"/>
    <property type="match status" value="1"/>
</dbReference>
<dbReference type="PROSITE" id="PS00211">
    <property type="entry name" value="ABC_TRANSPORTER_1"/>
    <property type="match status" value="1"/>
</dbReference>
<evidence type="ECO:0000256" key="1">
    <source>
        <dbReference type="ARBA" id="ARBA00022448"/>
    </source>
</evidence>
<keyword evidence="6" id="KW-1185">Reference proteome</keyword>
<accession>A0A4R6BG55</accession>
<dbReference type="Gene3D" id="3.40.50.300">
    <property type="entry name" value="P-loop containing nucleotide triphosphate hydrolases"/>
    <property type="match status" value="1"/>
</dbReference>
<evidence type="ECO:0000313" key="6">
    <source>
        <dbReference type="Proteomes" id="UP000295310"/>
    </source>
</evidence>
<organism evidence="5 6">
    <name type="scientific">Macrococcus brunensis</name>
    <dbReference type="NCBI Taxonomy" id="198483"/>
    <lineage>
        <taxon>Bacteria</taxon>
        <taxon>Bacillati</taxon>
        <taxon>Bacillota</taxon>
        <taxon>Bacilli</taxon>
        <taxon>Bacillales</taxon>
        <taxon>Staphylococcaceae</taxon>
        <taxon>Macrococcus</taxon>
    </lineage>
</organism>
<evidence type="ECO:0000259" key="4">
    <source>
        <dbReference type="PROSITE" id="PS50893"/>
    </source>
</evidence>
<dbReference type="GO" id="GO:0016887">
    <property type="term" value="F:ATP hydrolysis activity"/>
    <property type="evidence" value="ECO:0007669"/>
    <property type="project" value="InterPro"/>
</dbReference>
<sequence>MTTIQFEKINVIRNDHHILHDISCLFPSATITALIGPSGAGKTTLLKLLNGLHSPTSGEIYFNDKPVSTMNLLDLRRHAGMALQSAPMLPGTVFDNLNLPRTIAGDALKEEEAVRLLAQVDLEDVPLTQDIKSLSGGQRQRLSIARTLVNQPRVLLLDEITSSLDPRSVKEVEKLIHSIHKSQQVTIIWITHDVDQAVRATDRYIMLKDGRVEHTGDSNTLLHSDVPAVREFIEGEEL</sequence>
<keyword evidence="1" id="KW-0813">Transport</keyword>
<dbReference type="PANTHER" id="PTHR43423">
    <property type="entry name" value="ABC TRANSPORTER I FAMILY MEMBER 17"/>
    <property type="match status" value="1"/>
</dbReference>
<evidence type="ECO:0000313" key="5">
    <source>
        <dbReference type="EMBL" id="TDL98877.1"/>
    </source>
</evidence>
<feature type="domain" description="ABC transporter" evidence="4">
    <location>
        <begin position="4"/>
        <end position="234"/>
    </location>
</feature>